<dbReference type="AlphaFoldDB" id="A0A7X0SQR3"/>
<dbReference type="Proteomes" id="UP000564644">
    <property type="component" value="Unassembled WGS sequence"/>
</dbReference>
<dbReference type="Pfam" id="PF20695">
    <property type="entry name" value="UbiD_N"/>
    <property type="match status" value="1"/>
</dbReference>
<dbReference type="SUPFAM" id="SSF143968">
    <property type="entry name" value="UbiD C-terminal domain-like"/>
    <property type="match status" value="1"/>
</dbReference>
<dbReference type="InterPro" id="IPR049381">
    <property type="entry name" value="UbiD-like_C"/>
</dbReference>
<evidence type="ECO:0000259" key="2">
    <source>
        <dbReference type="Pfam" id="PF01977"/>
    </source>
</evidence>
<evidence type="ECO:0000313" key="5">
    <source>
        <dbReference type="EMBL" id="MBB6734417.1"/>
    </source>
</evidence>
<sequence length="476" mass="52216">MAQDLRTYLSQLAEFDARSVRIVDKEVDPRFGITGYAAALAEKGDYPALLFQNVKGAEFACISNLLTAYERIALYLGCEVQDIPRVYGEKLKKPIAPVVVERAQAKVKENVVPEQDVDLGKLPIPVHNEMDGGPYLSAGVMIIRDPDSGLINAGIYRHQIFNKTDMGVWFLGAHHGGLIYKKYKKMGKPAPIAIALGHHPGFVMGSVSRVQGIGGEYEAAGALMGEALELAQAETSDLLVPAQAEIILEGEILPDEDHKEGPFGEWPGHYLGGGSVPTIRIKRITYRNDAIFQDIVASSREHLVVGGVPRSGSIYQTVKEVVPSLKTVHVPFYARMHCYISLHKEREADVKKAAFAALNTEQENLRHIVVVDDDIDVFKGEEVVWAIGTRFDAERDLLVIPKWNGPGGLLPTNWEYSAEGKNTPRMSSAVVVDATKPAPPVVFPKRAVVPREHIELADLGVLREPGVSGLDKWLKP</sequence>
<dbReference type="GO" id="GO:0016831">
    <property type="term" value="F:carboxy-lyase activity"/>
    <property type="evidence" value="ECO:0007669"/>
    <property type="project" value="InterPro"/>
</dbReference>
<protein>
    <submittedName>
        <fullName evidence="5">UbiD family decarboxylase</fullName>
    </submittedName>
</protein>
<name>A0A7X0SQR3_9BACL</name>
<dbReference type="GO" id="GO:0005737">
    <property type="term" value="C:cytoplasm"/>
    <property type="evidence" value="ECO:0007669"/>
    <property type="project" value="TreeGrafter"/>
</dbReference>
<comment type="similarity">
    <text evidence="1">Belongs to the UbiD family.</text>
</comment>
<evidence type="ECO:0000259" key="3">
    <source>
        <dbReference type="Pfam" id="PF20695"/>
    </source>
</evidence>
<dbReference type="Pfam" id="PF20696">
    <property type="entry name" value="UbiD_C"/>
    <property type="match status" value="1"/>
</dbReference>
<feature type="domain" description="3-octaprenyl-4-hydroxybenzoate carboxy-lyase-like N-terminal" evidence="3">
    <location>
        <begin position="20"/>
        <end position="90"/>
    </location>
</feature>
<dbReference type="Pfam" id="PF01977">
    <property type="entry name" value="UbiD"/>
    <property type="match status" value="1"/>
</dbReference>
<feature type="domain" description="3-octaprenyl-4-hydroxybenzoate carboxy-lyase-like C-terminal" evidence="4">
    <location>
        <begin position="305"/>
        <end position="403"/>
    </location>
</feature>
<dbReference type="Gene3D" id="3.40.1670.10">
    <property type="entry name" value="UbiD C-terminal domain-like"/>
    <property type="match status" value="1"/>
</dbReference>
<dbReference type="RefSeq" id="WP_185132076.1">
    <property type="nucleotide sequence ID" value="NZ_JACJVO010000033.1"/>
</dbReference>
<evidence type="ECO:0000256" key="1">
    <source>
        <dbReference type="ARBA" id="ARBA00010021"/>
    </source>
</evidence>
<dbReference type="PANTHER" id="PTHR30108">
    <property type="entry name" value="3-OCTAPRENYL-4-HYDROXYBENZOATE CARBOXY-LYASE-RELATED"/>
    <property type="match status" value="1"/>
</dbReference>
<comment type="caution">
    <text evidence="5">The sequence shown here is derived from an EMBL/GenBank/DDBJ whole genome shotgun (WGS) entry which is preliminary data.</text>
</comment>
<dbReference type="PANTHER" id="PTHR30108:SF21">
    <property type="entry name" value="4-HYDROXYBENZOATE DECARBOXYLASE"/>
    <property type="match status" value="1"/>
</dbReference>
<organism evidence="5 6">
    <name type="scientific">Cohnella zeiphila</name>
    <dbReference type="NCBI Taxonomy" id="2761120"/>
    <lineage>
        <taxon>Bacteria</taxon>
        <taxon>Bacillati</taxon>
        <taxon>Bacillota</taxon>
        <taxon>Bacilli</taxon>
        <taxon>Bacillales</taxon>
        <taxon>Paenibacillaceae</taxon>
        <taxon>Cohnella</taxon>
    </lineage>
</organism>
<keyword evidence="6" id="KW-1185">Reference proteome</keyword>
<reference evidence="5 6" key="1">
    <citation type="submission" date="2020-08" db="EMBL/GenBank/DDBJ databases">
        <title>Cohnella phylogeny.</title>
        <authorList>
            <person name="Dunlap C."/>
        </authorList>
    </citation>
    <scope>NUCLEOTIDE SEQUENCE [LARGE SCALE GENOMIC DNA]</scope>
    <source>
        <strain evidence="5 6">CBP 2801</strain>
    </source>
</reference>
<dbReference type="NCBIfam" id="TIGR00148">
    <property type="entry name" value="UbiD family decarboxylase"/>
    <property type="match status" value="1"/>
</dbReference>
<dbReference type="InterPro" id="IPR048304">
    <property type="entry name" value="UbiD_Rift_dom"/>
</dbReference>
<dbReference type="InterPro" id="IPR002830">
    <property type="entry name" value="UbiD"/>
</dbReference>
<feature type="domain" description="3-octaprenyl-4-hydroxybenzoate carboxy-lyase-like Rift-related" evidence="2">
    <location>
        <begin position="99"/>
        <end position="297"/>
    </location>
</feature>
<gene>
    <name evidence="5" type="ORF">H7C18_26170</name>
</gene>
<dbReference type="InterPro" id="IPR049383">
    <property type="entry name" value="UbiD-like_N"/>
</dbReference>
<dbReference type="EMBL" id="JACJVO010000033">
    <property type="protein sequence ID" value="MBB6734417.1"/>
    <property type="molecule type" value="Genomic_DNA"/>
</dbReference>
<evidence type="ECO:0000313" key="6">
    <source>
        <dbReference type="Proteomes" id="UP000564644"/>
    </source>
</evidence>
<accession>A0A7X0SQR3</accession>
<proteinExistence type="inferred from homology"/>
<evidence type="ECO:0000259" key="4">
    <source>
        <dbReference type="Pfam" id="PF20696"/>
    </source>
</evidence>
<dbReference type="SUPFAM" id="SSF50475">
    <property type="entry name" value="FMN-binding split barrel"/>
    <property type="match status" value="1"/>
</dbReference>